<dbReference type="HOGENOM" id="CLU_1927954_0_0_1"/>
<protein>
    <submittedName>
        <fullName evidence="1">Uncharacterized protein</fullName>
    </submittedName>
</protein>
<organism evidence="1 2">
    <name type="scientific">Laccaria amethystina LaAM-08-1</name>
    <dbReference type="NCBI Taxonomy" id="1095629"/>
    <lineage>
        <taxon>Eukaryota</taxon>
        <taxon>Fungi</taxon>
        <taxon>Dikarya</taxon>
        <taxon>Basidiomycota</taxon>
        <taxon>Agaricomycotina</taxon>
        <taxon>Agaricomycetes</taxon>
        <taxon>Agaricomycetidae</taxon>
        <taxon>Agaricales</taxon>
        <taxon>Agaricineae</taxon>
        <taxon>Hydnangiaceae</taxon>
        <taxon>Laccaria</taxon>
    </lineage>
</organism>
<dbReference type="Proteomes" id="UP000054477">
    <property type="component" value="Unassembled WGS sequence"/>
</dbReference>
<evidence type="ECO:0000313" key="1">
    <source>
        <dbReference type="EMBL" id="KIK04616.1"/>
    </source>
</evidence>
<keyword evidence="2" id="KW-1185">Reference proteome</keyword>
<reference evidence="2" key="2">
    <citation type="submission" date="2015-01" db="EMBL/GenBank/DDBJ databases">
        <title>Evolutionary Origins and Diversification of the Mycorrhizal Mutualists.</title>
        <authorList>
            <consortium name="DOE Joint Genome Institute"/>
            <consortium name="Mycorrhizal Genomics Consortium"/>
            <person name="Kohler A."/>
            <person name="Kuo A."/>
            <person name="Nagy L.G."/>
            <person name="Floudas D."/>
            <person name="Copeland A."/>
            <person name="Barry K.W."/>
            <person name="Cichocki N."/>
            <person name="Veneault-Fourrey C."/>
            <person name="LaButti K."/>
            <person name="Lindquist E.A."/>
            <person name="Lipzen A."/>
            <person name="Lundell T."/>
            <person name="Morin E."/>
            <person name="Murat C."/>
            <person name="Riley R."/>
            <person name="Ohm R."/>
            <person name="Sun H."/>
            <person name="Tunlid A."/>
            <person name="Henrissat B."/>
            <person name="Grigoriev I.V."/>
            <person name="Hibbett D.S."/>
            <person name="Martin F."/>
        </authorList>
    </citation>
    <scope>NUCLEOTIDE SEQUENCE [LARGE SCALE GENOMIC DNA]</scope>
    <source>
        <strain evidence="2">LaAM-08-1</strain>
    </source>
</reference>
<name>A0A0C9XI17_9AGAR</name>
<evidence type="ECO:0000313" key="2">
    <source>
        <dbReference type="Proteomes" id="UP000054477"/>
    </source>
</evidence>
<reference evidence="1 2" key="1">
    <citation type="submission" date="2014-04" db="EMBL/GenBank/DDBJ databases">
        <authorList>
            <consortium name="DOE Joint Genome Institute"/>
            <person name="Kuo A."/>
            <person name="Kohler A."/>
            <person name="Nagy L.G."/>
            <person name="Floudas D."/>
            <person name="Copeland A."/>
            <person name="Barry K.W."/>
            <person name="Cichocki N."/>
            <person name="Veneault-Fourrey C."/>
            <person name="LaButti K."/>
            <person name="Lindquist E.A."/>
            <person name="Lipzen A."/>
            <person name="Lundell T."/>
            <person name="Morin E."/>
            <person name="Murat C."/>
            <person name="Sun H."/>
            <person name="Tunlid A."/>
            <person name="Henrissat B."/>
            <person name="Grigoriev I.V."/>
            <person name="Hibbett D.S."/>
            <person name="Martin F."/>
            <person name="Nordberg H.P."/>
            <person name="Cantor M.N."/>
            <person name="Hua S.X."/>
        </authorList>
    </citation>
    <scope>NUCLEOTIDE SEQUENCE [LARGE SCALE GENOMIC DNA]</scope>
    <source>
        <strain evidence="1 2">LaAM-08-1</strain>
    </source>
</reference>
<sequence>MPIASSITLDLGSPRMARTMTRRKTFNNSYTGRLASPTSLSLLVQRTFDKINYTPSPNLIINKTALLVDHRDADIHLDSSWADLGGIANYSFVGTGLIWYGLKPTELPRPRHTSLIIIQSEVLRDSHPSFH</sequence>
<proteinExistence type="predicted"/>
<dbReference type="AlphaFoldDB" id="A0A0C9XI17"/>
<accession>A0A0C9XI17</accession>
<gene>
    <name evidence="1" type="ORF">K443DRAFT_4573</name>
</gene>
<dbReference type="EMBL" id="KN838568">
    <property type="protein sequence ID" value="KIK04616.1"/>
    <property type="molecule type" value="Genomic_DNA"/>
</dbReference>